<dbReference type="InterPro" id="IPR004846">
    <property type="entry name" value="T2SS/T3SS_dom"/>
</dbReference>
<feature type="compositionally biased region" description="Gly residues" evidence="2">
    <location>
        <begin position="98"/>
        <end position="112"/>
    </location>
</feature>
<dbReference type="EMBL" id="CP065748">
    <property type="protein sequence ID" value="QPS84135.1"/>
    <property type="molecule type" value="Genomic_DNA"/>
</dbReference>
<evidence type="ECO:0000256" key="2">
    <source>
        <dbReference type="SAM" id="MobiDB-lite"/>
    </source>
</evidence>
<feature type="signal peptide" evidence="3">
    <location>
        <begin position="1"/>
        <end position="38"/>
    </location>
</feature>
<dbReference type="AlphaFoldDB" id="A0A7T3DI45"/>
<dbReference type="KEGG" id="dla:I6G47_14185"/>
<feature type="chain" id="PRO_5032470751" evidence="3">
    <location>
        <begin position="39"/>
        <end position="503"/>
    </location>
</feature>
<sequence>MKCKNISTAGATPLQRAVWTLCGSMALLALTPAVSAPADTAAGQGMANPGAGDMLSGESLQLVAGRQHLMALADAPVRIAVGDPNVLDVKLLRATPGSGSGSGASAGSGSGGTELLLTPKAQGSTSLVVWPRKGGVPQRWEVQVRGQHLLLEKRLASVSEHAQAVAELRLGAPAQTPLVDNAQIDVRSNTVQVDVQVVEFKKSAMKRVGVNIYSGGRNNQGFSFGSFSPGVVGSISTNTNGTGTGTGNTGSGGTGSGNTGSGSVSNNTSSAIASAMSLVMTFGKAFSGAGIVTQLSILEGNGMARVLARPTLLAQTGQNASFLAGGELPIPVPARDGNIAIQYKEFGIKLQLTPTILSDERIALKVSPEASDLDFNSGVTISGVTVPAIRTRRADTSVELADGESFVIGGLVSRATTSNVSKVPVLGDLPILGTFFKNLNYTQEETELVIIVTPRLVHPLPASTNLEALLPGARSEQRNAGKVWLPYLAGGMNQDTAVPGFSY</sequence>
<evidence type="ECO:0000313" key="6">
    <source>
        <dbReference type="EMBL" id="QPS84135.1"/>
    </source>
</evidence>
<dbReference type="GO" id="GO:0009306">
    <property type="term" value="P:protein secretion"/>
    <property type="evidence" value="ECO:0007669"/>
    <property type="project" value="InterPro"/>
</dbReference>
<dbReference type="PANTHER" id="PTHR30332">
    <property type="entry name" value="PROBABLE GENERAL SECRETION PATHWAY PROTEIN D"/>
    <property type="match status" value="1"/>
</dbReference>
<evidence type="ECO:0000259" key="4">
    <source>
        <dbReference type="Pfam" id="PF00263"/>
    </source>
</evidence>
<feature type="domain" description="Pilus formation protein N-terminal" evidence="5">
    <location>
        <begin position="58"/>
        <end position="144"/>
    </location>
</feature>
<feature type="region of interest" description="Disordered" evidence="2">
    <location>
        <begin position="238"/>
        <end position="266"/>
    </location>
</feature>
<comment type="similarity">
    <text evidence="1">Belongs to the bacterial secretin family.</text>
</comment>
<accession>A0A7T3DI45</accession>
<feature type="region of interest" description="Disordered" evidence="2">
    <location>
        <begin position="96"/>
        <end position="115"/>
    </location>
</feature>
<keyword evidence="3" id="KW-0732">Signal</keyword>
<keyword evidence="7" id="KW-1185">Reference proteome</keyword>
<dbReference type="PRINTS" id="PR00811">
    <property type="entry name" value="BCTERIALGSPD"/>
</dbReference>
<gene>
    <name evidence="6" type="ORF">I6G47_14185</name>
</gene>
<evidence type="ECO:0000259" key="5">
    <source>
        <dbReference type="Pfam" id="PF13629"/>
    </source>
</evidence>
<evidence type="ECO:0000256" key="3">
    <source>
        <dbReference type="SAM" id="SignalP"/>
    </source>
</evidence>
<dbReference type="InterPro" id="IPR050810">
    <property type="entry name" value="Bact_Secretion_Sys_Channel"/>
</dbReference>
<dbReference type="RefSeq" id="WP_016454537.1">
    <property type="nucleotide sequence ID" value="NZ_CP065748.1"/>
</dbReference>
<feature type="domain" description="Type II/III secretion system secretin-like" evidence="4">
    <location>
        <begin position="298"/>
        <end position="457"/>
    </location>
</feature>
<dbReference type="PANTHER" id="PTHR30332:SF17">
    <property type="entry name" value="TYPE IV PILIATION SYSTEM PROTEIN DR_0774-RELATED"/>
    <property type="match status" value="1"/>
</dbReference>
<evidence type="ECO:0000313" key="7">
    <source>
        <dbReference type="Proteomes" id="UP000595064"/>
    </source>
</evidence>
<dbReference type="GO" id="GO:0015627">
    <property type="term" value="C:type II protein secretion system complex"/>
    <property type="evidence" value="ECO:0007669"/>
    <property type="project" value="TreeGrafter"/>
</dbReference>
<dbReference type="InterPro" id="IPR032789">
    <property type="entry name" value="T2SS-T3SS_pil_N"/>
</dbReference>
<organism evidence="6 7">
    <name type="scientific">Delftia lacustris</name>
    <dbReference type="NCBI Taxonomy" id="558537"/>
    <lineage>
        <taxon>Bacteria</taxon>
        <taxon>Pseudomonadati</taxon>
        <taxon>Pseudomonadota</taxon>
        <taxon>Betaproteobacteria</taxon>
        <taxon>Burkholderiales</taxon>
        <taxon>Comamonadaceae</taxon>
        <taxon>Delftia</taxon>
    </lineage>
</organism>
<dbReference type="Proteomes" id="UP000595064">
    <property type="component" value="Chromosome"/>
</dbReference>
<feature type="compositionally biased region" description="Gly residues" evidence="2">
    <location>
        <begin position="242"/>
        <end position="260"/>
    </location>
</feature>
<protein>
    <submittedName>
        <fullName evidence="6">Pilus assembly protein N-terminal domain-containing protein</fullName>
    </submittedName>
</protein>
<proteinExistence type="inferred from homology"/>
<dbReference type="Pfam" id="PF13629">
    <property type="entry name" value="T2SS-T3SS_pil_N"/>
    <property type="match status" value="1"/>
</dbReference>
<dbReference type="Pfam" id="PF00263">
    <property type="entry name" value="Secretin"/>
    <property type="match status" value="1"/>
</dbReference>
<dbReference type="InterPro" id="IPR001775">
    <property type="entry name" value="GspD/PilQ"/>
</dbReference>
<evidence type="ECO:0000256" key="1">
    <source>
        <dbReference type="RuleBase" id="RU004003"/>
    </source>
</evidence>
<reference evidence="6 7" key="1">
    <citation type="submission" date="2020-12" db="EMBL/GenBank/DDBJ databases">
        <title>FDA dAtabase for Regulatory Grade micrObial Sequences (FDA-ARGOS): Supporting development and validation of Infectious Disease Dx tests.</title>
        <authorList>
            <person name="Sproer C."/>
            <person name="Gronow S."/>
            <person name="Severitt S."/>
            <person name="Schroder I."/>
            <person name="Tallon L."/>
            <person name="Sadzewicz L."/>
            <person name="Zhao X."/>
            <person name="Boylan J."/>
            <person name="Ott S."/>
            <person name="Bowen H."/>
            <person name="Vavikolanu K."/>
            <person name="Mehta A."/>
            <person name="Aluvathingal J."/>
            <person name="Nadendla S."/>
            <person name="Lowell S."/>
            <person name="Myers T."/>
            <person name="Yan Y."/>
            <person name="Sichtig H."/>
        </authorList>
    </citation>
    <scope>NUCLEOTIDE SEQUENCE [LARGE SCALE GENOMIC DNA]</scope>
    <source>
        <strain evidence="6 7">FDAARGOS_890</strain>
    </source>
</reference>
<name>A0A7T3DI45_9BURK</name>